<dbReference type="EMBL" id="CP062796">
    <property type="protein sequence ID" value="QUL98847.1"/>
    <property type="molecule type" value="Genomic_DNA"/>
</dbReference>
<keyword evidence="1" id="KW-0812">Transmembrane</keyword>
<dbReference type="AlphaFoldDB" id="A0AAT9LCM4"/>
<protein>
    <recommendedName>
        <fullName evidence="3">CPBP family intramembrane metalloprotease</fullName>
    </recommendedName>
</protein>
<evidence type="ECO:0000313" key="2">
    <source>
        <dbReference type="EMBL" id="QUL98847.1"/>
    </source>
</evidence>
<feature type="transmembrane region" description="Helical" evidence="1">
    <location>
        <begin position="88"/>
        <end position="109"/>
    </location>
</feature>
<proteinExistence type="predicted"/>
<keyword evidence="1" id="KW-0472">Membrane</keyword>
<sequence length="111" mass="12401">MSVIAACLLLTTKSVWPAATMHSVNNLFGLIIDRTFPTKPMIPSVIVLLAGIGLLYSQRRNPRDLMNAIREAWRDLSISFPKAMLSEWSYVTILVLSGINVVAWFALVVKR</sequence>
<name>A0AAT9LCM4_9FIRM</name>
<gene>
    <name evidence="2" type="ORF">IMF26_01850</name>
</gene>
<evidence type="ECO:0008006" key="3">
    <source>
        <dbReference type="Google" id="ProtNLM"/>
    </source>
</evidence>
<organism evidence="2">
    <name type="scientific">Candidatus Fermentithermobacillus carboniphilus</name>
    <dbReference type="NCBI Taxonomy" id="3085328"/>
    <lineage>
        <taxon>Bacteria</taxon>
        <taxon>Bacillati</taxon>
        <taxon>Bacillota</taxon>
        <taxon>Candidatus Fermentithermobacillia</taxon>
        <taxon>Candidatus Fermentithermobacillales</taxon>
        <taxon>Candidatus Fermentithermobacillaceae</taxon>
        <taxon>Candidatus Fermentithermobacillus</taxon>
    </lineage>
</organism>
<reference evidence="2" key="1">
    <citation type="submission" date="2020-10" db="EMBL/GenBank/DDBJ databases">
        <authorList>
            <person name="Kadnikov V."/>
            <person name="Beletsky A.V."/>
            <person name="Mardanov A.V."/>
            <person name="Karnachuk O.V."/>
            <person name="Ravin N.V."/>
        </authorList>
    </citation>
    <scope>NUCLEOTIDE SEQUENCE</scope>
    <source>
        <strain evidence="2">Bu02</strain>
    </source>
</reference>
<dbReference type="KEGG" id="fcz:IMF26_01850"/>
<accession>A0AAT9LCM4</accession>
<reference evidence="2" key="2">
    <citation type="journal article" date="2023" name="Biology">
        <title>Prokaryotic Life Associated with Coal-Fire Gas Vents Revealed by Metagenomics.</title>
        <authorList>
            <person name="Kadnikov V.V."/>
            <person name="Mardanov A.V."/>
            <person name="Beletsky A.V."/>
            <person name="Karnachuk O.V."/>
            <person name="Ravin N.V."/>
        </authorList>
    </citation>
    <scope>NUCLEOTIDE SEQUENCE</scope>
    <source>
        <strain evidence="2">Bu02</strain>
    </source>
</reference>
<keyword evidence="1" id="KW-1133">Transmembrane helix</keyword>
<evidence type="ECO:0000256" key="1">
    <source>
        <dbReference type="SAM" id="Phobius"/>
    </source>
</evidence>